<dbReference type="AlphaFoldDB" id="A0A317KVP9"/>
<comment type="caution">
    <text evidence="9">The sequence shown here is derived from an EMBL/GenBank/DDBJ whole genome shotgun (WGS) entry which is preliminary data.</text>
</comment>
<keyword evidence="5 7" id="KW-1133">Transmembrane helix</keyword>
<dbReference type="EMBL" id="QGTD01000014">
    <property type="protein sequence ID" value="PWU67436.1"/>
    <property type="molecule type" value="Genomic_DNA"/>
</dbReference>
<dbReference type="Proteomes" id="UP000245624">
    <property type="component" value="Unassembled WGS sequence"/>
</dbReference>
<reference evidence="9 10" key="1">
    <citation type="submission" date="2018-05" db="EMBL/GenBank/DDBJ databases">
        <title>Genomic analysis of Gracilibacillus dipsosauri DD1 reveals novel features of a salt-tolerant amylase.</title>
        <authorList>
            <person name="Deutch C.E."/>
            <person name="Yang S."/>
        </authorList>
    </citation>
    <scope>NUCLEOTIDE SEQUENCE [LARGE SCALE GENOMIC DNA]</scope>
    <source>
        <strain evidence="9 10">DD1</strain>
    </source>
</reference>
<dbReference type="InterPro" id="IPR011701">
    <property type="entry name" value="MFS"/>
</dbReference>
<dbReference type="OrthoDB" id="2957247at2"/>
<feature type="transmembrane region" description="Helical" evidence="7">
    <location>
        <begin position="326"/>
        <end position="345"/>
    </location>
</feature>
<name>A0A317KVP9_9BACI</name>
<evidence type="ECO:0000256" key="2">
    <source>
        <dbReference type="ARBA" id="ARBA00022448"/>
    </source>
</evidence>
<dbReference type="InterPro" id="IPR020846">
    <property type="entry name" value="MFS_dom"/>
</dbReference>
<keyword evidence="10" id="KW-1185">Reference proteome</keyword>
<evidence type="ECO:0000259" key="8">
    <source>
        <dbReference type="PROSITE" id="PS50850"/>
    </source>
</evidence>
<evidence type="ECO:0000256" key="5">
    <source>
        <dbReference type="ARBA" id="ARBA00022989"/>
    </source>
</evidence>
<dbReference type="GO" id="GO:0022857">
    <property type="term" value="F:transmembrane transporter activity"/>
    <property type="evidence" value="ECO:0007669"/>
    <property type="project" value="InterPro"/>
</dbReference>
<feature type="transmembrane region" description="Helical" evidence="7">
    <location>
        <begin position="7"/>
        <end position="25"/>
    </location>
</feature>
<protein>
    <submittedName>
        <fullName evidence="9">MFS transporter</fullName>
    </submittedName>
</protein>
<feature type="transmembrane region" description="Helical" evidence="7">
    <location>
        <begin position="242"/>
        <end position="260"/>
    </location>
</feature>
<dbReference type="PROSITE" id="PS50850">
    <property type="entry name" value="MFS"/>
    <property type="match status" value="1"/>
</dbReference>
<dbReference type="PANTHER" id="PTHR43124:SF3">
    <property type="entry name" value="CHLORAMPHENICOL EFFLUX PUMP RV0191"/>
    <property type="match status" value="1"/>
</dbReference>
<evidence type="ECO:0000256" key="1">
    <source>
        <dbReference type="ARBA" id="ARBA00004651"/>
    </source>
</evidence>
<proteinExistence type="predicted"/>
<evidence type="ECO:0000313" key="10">
    <source>
        <dbReference type="Proteomes" id="UP000245624"/>
    </source>
</evidence>
<keyword evidence="6 7" id="KW-0472">Membrane</keyword>
<feature type="transmembrane region" description="Helical" evidence="7">
    <location>
        <begin position="45"/>
        <end position="65"/>
    </location>
</feature>
<evidence type="ECO:0000256" key="3">
    <source>
        <dbReference type="ARBA" id="ARBA00022475"/>
    </source>
</evidence>
<feature type="transmembrane region" description="Helical" evidence="7">
    <location>
        <begin position="134"/>
        <end position="154"/>
    </location>
</feature>
<evidence type="ECO:0000313" key="9">
    <source>
        <dbReference type="EMBL" id="PWU67436.1"/>
    </source>
</evidence>
<gene>
    <name evidence="9" type="ORF">DLJ74_15270</name>
</gene>
<comment type="subcellular location">
    <subcellularLocation>
        <location evidence="1">Cell membrane</location>
        <topology evidence="1">Multi-pass membrane protein</topology>
    </subcellularLocation>
</comment>
<keyword evidence="2" id="KW-0813">Transport</keyword>
<dbReference type="Gene3D" id="1.20.1250.20">
    <property type="entry name" value="MFS general substrate transporter like domains"/>
    <property type="match status" value="1"/>
</dbReference>
<feature type="transmembrane region" description="Helical" evidence="7">
    <location>
        <begin position="297"/>
        <end position="319"/>
    </location>
</feature>
<dbReference type="Pfam" id="PF07690">
    <property type="entry name" value="MFS_1"/>
    <property type="match status" value="1"/>
</dbReference>
<dbReference type="InterPro" id="IPR050189">
    <property type="entry name" value="MFS_Efflux_Transporters"/>
</dbReference>
<feature type="transmembrane region" description="Helical" evidence="7">
    <location>
        <begin position="200"/>
        <end position="222"/>
    </location>
</feature>
<dbReference type="GO" id="GO:0005886">
    <property type="term" value="C:plasma membrane"/>
    <property type="evidence" value="ECO:0007669"/>
    <property type="project" value="UniProtKB-SubCell"/>
</dbReference>
<dbReference type="RefSeq" id="WP_109985123.1">
    <property type="nucleotide sequence ID" value="NZ_QGTD01000014.1"/>
</dbReference>
<dbReference type="PANTHER" id="PTHR43124">
    <property type="entry name" value="PURINE EFFLUX PUMP PBUE"/>
    <property type="match status" value="1"/>
</dbReference>
<keyword evidence="4 7" id="KW-0812">Transmembrane</keyword>
<feature type="domain" description="Major facilitator superfamily (MFS) profile" evidence="8">
    <location>
        <begin position="7"/>
        <end position="375"/>
    </location>
</feature>
<feature type="transmembrane region" description="Helical" evidence="7">
    <location>
        <begin position="96"/>
        <end position="113"/>
    </location>
</feature>
<feature type="transmembrane region" description="Helical" evidence="7">
    <location>
        <begin position="351"/>
        <end position="371"/>
    </location>
</feature>
<feature type="transmembrane region" description="Helical" evidence="7">
    <location>
        <begin position="272"/>
        <end position="291"/>
    </location>
</feature>
<evidence type="ECO:0000256" key="6">
    <source>
        <dbReference type="ARBA" id="ARBA00023136"/>
    </source>
</evidence>
<organism evidence="9 10">
    <name type="scientific">Gracilibacillus dipsosauri</name>
    <dbReference type="NCBI Taxonomy" id="178340"/>
    <lineage>
        <taxon>Bacteria</taxon>
        <taxon>Bacillati</taxon>
        <taxon>Bacillota</taxon>
        <taxon>Bacilli</taxon>
        <taxon>Bacillales</taxon>
        <taxon>Bacillaceae</taxon>
        <taxon>Gracilibacillus</taxon>
    </lineage>
</organism>
<sequence>MNSKKLIMVGLPMIAVTYGFARFSYGLVLPYLRESLEINPSVAGVLSSLSYLAYCIAIVLAMLYMQKVGSRMMILTAGIAAAIGMSIISIANSSLALGIGIFIAGLSTGLSSPPYADVIKKWVDQDKRSTTNTWINAGTSLGTALTGGMVIFLASNWRMTYLLFTLISIIILILNYKVIPQTKDTSKTHQTQAFHVTKKELVHAYPLILSSLLLGASSAHYWTFSRDLLFQMENLPQALIQVFWIIIGIAGVLGGFAGYFSEKIGLLSSYRISVILLGASSLLLGLFTNILPVALSAISFGSSYIFMTGVLIIWGIHIFKTNSSLGLGLPFLLLALGQVFGSFIGGAVAGLLGYEAMFILFALISYIALIFNPKE</sequence>
<keyword evidence="3" id="KW-1003">Cell membrane</keyword>
<evidence type="ECO:0000256" key="7">
    <source>
        <dbReference type="SAM" id="Phobius"/>
    </source>
</evidence>
<feature type="transmembrane region" description="Helical" evidence="7">
    <location>
        <begin position="160"/>
        <end position="179"/>
    </location>
</feature>
<feature type="transmembrane region" description="Helical" evidence="7">
    <location>
        <begin position="72"/>
        <end position="90"/>
    </location>
</feature>
<dbReference type="SUPFAM" id="SSF103473">
    <property type="entry name" value="MFS general substrate transporter"/>
    <property type="match status" value="1"/>
</dbReference>
<dbReference type="InterPro" id="IPR036259">
    <property type="entry name" value="MFS_trans_sf"/>
</dbReference>
<evidence type="ECO:0000256" key="4">
    <source>
        <dbReference type="ARBA" id="ARBA00022692"/>
    </source>
</evidence>
<accession>A0A317KVP9</accession>